<sequence length="144" mass="16599">MPHCPKCKGGPAYLDAQVDYLENTKIQRVRCLRCGFSVQREAPKRVEERAVRRADQASQERTVKSRKASESRRKWVAERTRTCTVQGCEETYVEGCATYPLCPAHARLWRNWNQGQQTAPPPLFEQADGTFIENPERRTCRRAS</sequence>
<dbReference type="EMBL" id="CP010311">
    <property type="protein sequence ID" value="AJF07788.1"/>
    <property type="molecule type" value="Genomic_DNA"/>
</dbReference>
<protein>
    <submittedName>
        <fullName evidence="2">Uncharacterized protein</fullName>
    </submittedName>
</protein>
<feature type="compositionally biased region" description="Basic and acidic residues" evidence="1">
    <location>
        <begin position="61"/>
        <end position="71"/>
    </location>
</feature>
<evidence type="ECO:0000313" key="2">
    <source>
        <dbReference type="EMBL" id="AJF07788.1"/>
    </source>
</evidence>
<dbReference type="RefSeq" id="WP_040201772.1">
    <property type="nucleotide sequence ID" value="NZ_CP010311.1"/>
</dbReference>
<keyword evidence="3" id="KW-1185">Reference proteome</keyword>
<accession>A0A0B5FK52</accession>
<dbReference type="Proteomes" id="UP000035036">
    <property type="component" value="Chromosome"/>
</dbReference>
<proteinExistence type="predicted"/>
<organism evidence="2 3">
    <name type="scientific">Geoalkalibacter subterraneus</name>
    <dbReference type="NCBI Taxonomy" id="483547"/>
    <lineage>
        <taxon>Bacteria</taxon>
        <taxon>Pseudomonadati</taxon>
        <taxon>Thermodesulfobacteriota</taxon>
        <taxon>Desulfuromonadia</taxon>
        <taxon>Desulfuromonadales</taxon>
        <taxon>Geoalkalibacteraceae</taxon>
        <taxon>Geoalkalibacter</taxon>
    </lineage>
</organism>
<feature type="region of interest" description="Disordered" evidence="1">
    <location>
        <begin position="49"/>
        <end position="71"/>
    </location>
</feature>
<evidence type="ECO:0000313" key="3">
    <source>
        <dbReference type="Proteomes" id="UP000035036"/>
    </source>
</evidence>
<reference evidence="2 3" key="1">
    <citation type="journal article" date="2015" name="Genome Announc.">
        <title>Genomes of Geoalkalibacter ferrihydriticus Z-0531T and Geoalkalibacter subterraneus Red1T, Two Haloalkaliphilic Metal-Reducing Deltaproteobacteria.</title>
        <authorList>
            <person name="Badalamenti J.P."/>
            <person name="Krajmalnik-Brown R."/>
            <person name="Torres C.I."/>
            <person name="Bond D.R."/>
        </authorList>
    </citation>
    <scope>NUCLEOTIDE SEQUENCE [LARGE SCALE GENOMIC DNA]</scope>
    <source>
        <strain evidence="2 3">Red1</strain>
    </source>
</reference>
<dbReference type="STRING" id="483547.GSUB_16205"/>
<evidence type="ECO:0000256" key="1">
    <source>
        <dbReference type="SAM" id="MobiDB-lite"/>
    </source>
</evidence>
<name>A0A0B5FK52_9BACT</name>
<dbReference type="KEGG" id="gsb:GSUB_16205"/>
<dbReference type="AlphaFoldDB" id="A0A0B5FK52"/>
<dbReference type="OrthoDB" id="5881059at2"/>
<gene>
    <name evidence="2" type="ORF">GSUB_16205</name>
</gene>
<dbReference type="HOGENOM" id="CLU_1793733_0_0_7"/>